<sequence>MRGIREEGLPAIVGILHDPSKDESGNNRTDDAFLAKLSNGVAIPLIGLGVGNMQAEVVTAIISHGLKDDKNIRLIDTSNISNNEFLVAKGITEGVERLTTSTTTITNSSKVEVHVITKIWYTHLGYNRTLLSVKSSLDSLHEAIDHPNIDLKVHMILHWPKCYDEIPWMECEAEEKNLSEEIKDAGPPPHLNKQDAWKESWKALESLVVDDNNPIASIGVSNFHLNELEELLTIATIPPHVVETNAWSLLYDPLLIEFCHKRGIHLIAHELIEGVIGKADSAPFAYHHLLSIANDMTNKMRKDGNDIEELTAAQVVLSWLVQHSISVIPRTTDLYHLKENSASSLGKIPSMDDSQVQIVAHSVEALISGEDLTEDAFVKLTFHAKSKDIYLYWHDPEFGGEIEVAKIEKGKSFDESSHPGHVFRVYSGTTDDNSSGSKGDDMELFTVSGNYGEHRHIEL</sequence>
<evidence type="ECO:0000259" key="4">
    <source>
        <dbReference type="Pfam" id="PF00248"/>
    </source>
</evidence>
<dbReference type="InterPro" id="IPR036812">
    <property type="entry name" value="NAD(P)_OxRdtase_dom_sf"/>
</dbReference>
<keyword evidence="2" id="KW-0521">NADP</keyword>
<dbReference type="CDD" id="cd19071">
    <property type="entry name" value="AKR_AKR1-5-like"/>
    <property type="match status" value="1"/>
</dbReference>
<evidence type="ECO:0000256" key="3">
    <source>
        <dbReference type="ARBA" id="ARBA00023002"/>
    </source>
</evidence>
<keyword evidence="6" id="KW-1185">Reference proteome</keyword>
<dbReference type="Proteomes" id="UP000095751">
    <property type="component" value="Unassembled WGS sequence"/>
</dbReference>
<dbReference type="EMBL" id="KV784356">
    <property type="protein sequence ID" value="OEU18902.1"/>
    <property type="molecule type" value="Genomic_DNA"/>
</dbReference>
<keyword evidence="3" id="KW-0560">Oxidoreductase</keyword>
<comment type="similarity">
    <text evidence="1">Belongs to the aldo/keto reductase family.</text>
</comment>
<organism evidence="5 6">
    <name type="scientific">Fragilariopsis cylindrus CCMP1102</name>
    <dbReference type="NCBI Taxonomy" id="635003"/>
    <lineage>
        <taxon>Eukaryota</taxon>
        <taxon>Sar</taxon>
        <taxon>Stramenopiles</taxon>
        <taxon>Ochrophyta</taxon>
        <taxon>Bacillariophyta</taxon>
        <taxon>Bacillariophyceae</taxon>
        <taxon>Bacillariophycidae</taxon>
        <taxon>Bacillariales</taxon>
        <taxon>Bacillariaceae</taxon>
        <taxon>Fragilariopsis</taxon>
    </lineage>
</organism>
<evidence type="ECO:0000313" key="5">
    <source>
        <dbReference type="EMBL" id="OEU18902.1"/>
    </source>
</evidence>
<protein>
    <submittedName>
        <fullName evidence="5">Aldo/keto reductase</fullName>
    </submittedName>
</protein>
<dbReference type="PANTHER" id="PTHR43827">
    <property type="entry name" value="2,5-DIKETO-D-GLUCONIC ACID REDUCTASE"/>
    <property type="match status" value="1"/>
</dbReference>
<dbReference type="InterPro" id="IPR020471">
    <property type="entry name" value="AKR"/>
</dbReference>
<gene>
    <name evidence="5" type="ORF">FRACYDRAFT_225026</name>
</gene>
<dbReference type="AlphaFoldDB" id="A0A1E7FL57"/>
<dbReference type="InParanoid" id="A0A1E7FL57"/>
<dbReference type="PANTHER" id="PTHR43827:SF3">
    <property type="entry name" value="NADP-DEPENDENT OXIDOREDUCTASE DOMAIN-CONTAINING PROTEIN"/>
    <property type="match status" value="1"/>
</dbReference>
<reference evidence="5 6" key="1">
    <citation type="submission" date="2016-09" db="EMBL/GenBank/DDBJ databases">
        <title>Extensive genetic diversity and differential bi-allelic expression allows diatom success in the polar Southern Ocean.</title>
        <authorList>
            <consortium name="DOE Joint Genome Institute"/>
            <person name="Mock T."/>
            <person name="Otillar R.P."/>
            <person name="Strauss J."/>
            <person name="Dupont C."/>
            <person name="Frickenhaus S."/>
            <person name="Maumus F."/>
            <person name="Mcmullan M."/>
            <person name="Sanges R."/>
            <person name="Schmutz J."/>
            <person name="Toseland A."/>
            <person name="Valas R."/>
            <person name="Veluchamy A."/>
            <person name="Ward B.J."/>
            <person name="Allen A."/>
            <person name="Barry K."/>
            <person name="Falciatore A."/>
            <person name="Ferrante M."/>
            <person name="Fortunato A.E."/>
            <person name="Gloeckner G."/>
            <person name="Gruber A."/>
            <person name="Hipkin R."/>
            <person name="Janech M."/>
            <person name="Kroth P."/>
            <person name="Leese F."/>
            <person name="Lindquist E."/>
            <person name="Lyon B.R."/>
            <person name="Martin J."/>
            <person name="Mayer C."/>
            <person name="Parker M."/>
            <person name="Quesneville H."/>
            <person name="Raymond J."/>
            <person name="Uhlig C."/>
            <person name="Valentin K.U."/>
            <person name="Worden A.Z."/>
            <person name="Armbrust E.V."/>
            <person name="Bowler C."/>
            <person name="Green B."/>
            <person name="Moulton V."/>
            <person name="Van Oosterhout C."/>
            <person name="Grigoriev I."/>
        </authorList>
    </citation>
    <scope>NUCLEOTIDE SEQUENCE [LARGE SCALE GENOMIC DNA]</scope>
    <source>
        <strain evidence="5 6">CCMP1102</strain>
    </source>
</reference>
<evidence type="ECO:0000256" key="1">
    <source>
        <dbReference type="ARBA" id="ARBA00007905"/>
    </source>
</evidence>
<feature type="domain" description="NADP-dependent oxidoreductase" evidence="4">
    <location>
        <begin position="69"/>
        <end position="352"/>
    </location>
</feature>
<evidence type="ECO:0000313" key="6">
    <source>
        <dbReference type="Proteomes" id="UP000095751"/>
    </source>
</evidence>
<dbReference type="Pfam" id="PF00248">
    <property type="entry name" value="Aldo_ket_red"/>
    <property type="match status" value="1"/>
</dbReference>
<dbReference type="Gene3D" id="3.20.20.100">
    <property type="entry name" value="NADP-dependent oxidoreductase domain"/>
    <property type="match status" value="1"/>
</dbReference>
<dbReference type="SUPFAM" id="SSF51430">
    <property type="entry name" value="NAD(P)-linked oxidoreductase"/>
    <property type="match status" value="1"/>
</dbReference>
<dbReference type="GO" id="GO:0016616">
    <property type="term" value="F:oxidoreductase activity, acting on the CH-OH group of donors, NAD or NADP as acceptor"/>
    <property type="evidence" value="ECO:0007669"/>
    <property type="project" value="UniProtKB-ARBA"/>
</dbReference>
<dbReference type="OrthoDB" id="416253at2759"/>
<accession>A0A1E7FL57</accession>
<dbReference type="InterPro" id="IPR023210">
    <property type="entry name" value="NADP_OxRdtase_dom"/>
</dbReference>
<proteinExistence type="inferred from homology"/>
<dbReference type="KEGG" id="fcy:FRACYDRAFT_225026"/>
<name>A0A1E7FL57_9STRA</name>
<evidence type="ECO:0000256" key="2">
    <source>
        <dbReference type="ARBA" id="ARBA00022857"/>
    </source>
</evidence>